<dbReference type="GO" id="GO:0016757">
    <property type="term" value="F:glycosyltransferase activity"/>
    <property type="evidence" value="ECO:0007669"/>
    <property type="project" value="InterPro"/>
</dbReference>
<dbReference type="eggNOG" id="COG0438">
    <property type="taxonomic scope" value="Bacteria"/>
</dbReference>
<organism evidence="3 4">
    <name type="scientific">Magnetococcus marinus (strain ATCC BAA-1437 / JCM 17883 / MC-1)</name>
    <dbReference type="NCBI Taxonomy" id="156889"/>
    <lineage>
        <taxon>Bacteria</taxon>
        <taxon>Pseudomonadati</taxon>
        <taxon>Pseudomonadota</taxon>
        <taxon>Magnetococcia</taxon>
        <taxon>Magnetococcales</taxon>
        <taxon>Magnetococcaceae</taxon>
        <taxon>Magnetococcus</taxon>
    </lineage>
</organism>
<dbReference type="OrthoDB" id="9790710at2"/>
<dbReference type="KEGG" id="mgm:Mmc1_3090"/>
<dbReference type="Pfam" id="PF00534">
    <property type="entry name" value="Glycos_transf_1"/>
    <property type="match status" value="1"/>
</dbReference>
<dbReference type="CDD" id="cd03798">
    <property type="entry name" value="GT4_WlbH-like"/>
    <property type="match status" value="1"/>
</dbReference>
<evidence type="ECO:0000259" key="2">
    <source>
        <dbReference type="Pfam" id="PF13579"/>
    </source>
</evidence>
<dbReference type="PANTHER" id="PTHR45947:SF3">
    <property type="entry name" value="SULFOQUINOVOSYL TRANSFERASE SQD2"/>
    <property type="match status" value="1"/>
</dbReference>
<dbReference type="Pfam" id="PF13579">
    <property type="entry name" value="Glyco_trans_4_4"/>
    <property type="match status" value="1"/>
</dbReference>
<protein>
    <submittedName>
        <fullName evidence="3">Glycosyl transferase, group 1</fullName>
    </submittedName>
</protein>
<dbReference type="RefSeq" id="WP_011714644.1">
    <property type="nucleotide sequence ID" value="NC_008576.1"/>
</dbReference>
<name>A0LC88_MAGMM</name>
<evidence type="ECO:0000313" key="3">
    <source>
        <dbReference type="EMBL" id="ABK45581.1"/>
    </source>
</evidence>
<dbReference type="EMBL" id="CP000471">
    <property type="protein sequence ID" value="ABK45581.1"/>
    <property type="molecule type" value="Genomic_DNA"/>
</dbReference>
<keyword evidence="4" id="KW-1185">Reference proteome</keyword>
<feature type="domain" description="Glycosyl transferase family 1" evidence="1">
    <location>
        <begin position="260"/>
        <end position="404"/>
    </location>
</feature>
<reference evidence="3 4" key="2">
    <citation type="journal article" date="2012" name="Int. J. Syst. Evol. Microbiol.">
        <title>Magnetococcus marinus gen. nov., sp. nov., a marine, magnetotactic bacterium that represents a novel lineage (Magnetococcaceae fam. nov.; Magnetococcales ord. nov.) at the base of the Alphaproteobacteria.</title>
        <authorList>
            <person name="Bazylinski D.A."/>
            <person name="Williams T.J."/>
            <person name="Lefevre C.T."/>
            <person name="Berg R.J."/>
            <person name="Zhang C.L."/>
            <person name="Bowser S.S."/>
            <person name="Dean A.J."/>
            <person name="Beveridge T.J."/>
        </authorList>
    </citation>
    <scope>NUCLEOTIDE SEQUENCE [LARGE SCALE GENOMIC DNA]</scope>
    <source>
        <strain evidence="4">ATCC BAA-1437 / JCM 17883 / MC-1</strain>
    </source>
</reference>
<accession>A0LC88</accession>
<proteinExistence type="predicted"/>
<dbReference type="STRING" id="156889.Mmc1_3090"/>
<dbReference type="SUPFAM" id="SSF53756">
    <property type="entry name" value="UDP-Glycosyltransferase/glycogen phosphorylase"/>
    <property type="match status" value="1"/>
</dbReference>
<reference evidence="4" key="1">
    <citation type="journal article" date="2009" name="Appl. Environ. Microbiol.">
        <title>Complete genome sequence of the chemolithoautotrophic marine magnetotactic coccus strain MC-1.</title>
        <authorList>
            <person name="Schubbe S."/>
            <person name="Williams T.J."/>
            <person name="Xie G."/>
            <person name="Kiss H.E."/>
            <person name="Brettin T.S."/>
            <person name="Martinez D."/>
            <person name="Ross C.A."/>
            <person name="Schuler D."/>
            <person name="Cox B.L."/>
            <person name="Nealson K.H."/>
            <person name="Bazylinski D.A."/>
        </authorList>
    </citation>
    <scope>NUCLEOTIDE SEQUENCE [LARGE SCALE GENOMIC DNA]</scope>
    <source>
        <strain evidence="4">ATCC BAA-1437 / JCM 17883 / MC-1</strain>
    </source>
</reference>
<dbReference type="CAZy" id="GT4">
    <property type="family name" value="Glycosyltransferase Family 4"/>
</dbReference>
<keyword evidence="3" id="KW-0808">Transferase</keyword>
<dbReference type="HOGENOM" id="CLU_009583_2_4_5"/>
<sequence>MNAVSSNTERFARPADAARQRHILILPSEQFLPAESHLAGIFQHHQIQAMQGYPLHFGVLSVRLRYSLPMLVKNLVRRCFGRPRTYPLTEYGFAALGKLLWQRLLPSQHSVTFETIAQAQVVRVEGAWLLPPHPRWDHLSWLRAGKHGFFHYVKRHGMPDLIHAHNALNAGLLAQWIQRRYGVPYLLTEHSSYYQQGRVPMGLLPMIRQTVAQARRYFVVSPQLGRVMVAQLGPIAQRAEPLANVLPPLFEEQPLPLPVKPANPFVFLAVGNLLPVKGHALLLESFALAFAGNPHMLLRLAGDGPLREALTALAARLGLEPQITFLGEISAQQVKQEMLTAHALVLSSHIETFGVVLIEAMACGLPVLATACGGPNDLVETNNGLLVPPGEPSAMAQAMQHLQQQWPQFEGAAIRQNALERYGSRGFAQRLYAIYQDACS</sequence>
<dbReference type="InterPro" id="IPR028098">
    <property type="entry name" value="Glyco_trans_4-like_N"/>
</dbReference>
<gene>
    <name evidence="3" type="ordered locus">Mmc1_3090</name>
</gene>
<feature type="domain" description="Glycosyltransferase subfamily 4-like N-terminal" evidence="2">
    <location>
        <begin position="111"/>
        <end position="240"/>
    </location>
</feature>
<dbReference type="InterPro" id="IPR001296">
    <property type="entry name" value="Glyco_trans_1"/>
</dbReference>
<dbReference type="Proteomes" id="UP000002586">
    <property type="component" value="Chromosome"/>
</dbReference>
<dbReference type="Gene3D" id="3.40.50.2000">
    <property type="entry name" value="Glycogen Phosphorylase B"/>
    <property type="match status" value="2"/>
</dbReference>
<dbReference type="InterPro" id="IPR050194">
    <property type="entry name" value="Glycosyltransferase_grp1"/>
</dbReference>
<evidence type="ECO:0000259" key="1">
    <source>
        <dbReference type="Pfam" id="PF00534"/>
    </source>
</evidence>
<dbReference type="AlphaFoldDB" id="A0LC88"/>
<evidence type="ECO:0000313" key="4">
    <source>
        <dbReference type="Proteomes" id="UP000002586"/>
    </source>
</evidence>
<dbReference type="PANTHER" id="PTHR45947">
    <property type="entry name" value="SULFOQUINOVOSYL TRANSFERASE SQD2"/>
    <property type="match status" value="1"/>
</dbReference>